<dbReference type="InterPro" id="IPR037090">
    <property type="entry name" value="57_glycoside_trans_central"/>
</dbReference>
<keyword evidence="9" id="KW-1185">Reference proteome</keyword>
<evidence type="ECO:0000256" key="3">
    <source>
        <dbReference type="PIRSR" id="PIRSR640042-1"/>
    </source>
</evidence>
<dbReference type="PANTHER" id="PTHR41695">
    <property type="entry name" value="1,4-ALPHA-GLUCAN BRANCHING ENZYME RV3031-RELATED"/>
    <property type="match status" value="1"/>
</dbReference>
<evidence type="ECO:0000313" key="8">
    <source>
        <dbReference type="EMBL" id="BAM07881.1"/>
    </source>
</evidence>
<comment type="similarity">
    <text evidence="1 5">Belongs to the glycosyl hydrolase 57 family.</text>
</comment>
<feature type="binding site" evidence="4">
    <location>
        <position position="239"/>
    </location>
    <ligand>
        <name>substrate</name>
    </ligand>
</feature>
<dbReference type="Gene3D" id="1.20.1430.10">
    <property type="entry name" value="Families 57/38 glycoside transferase, middle domain"/>
    <property type="match status" value="1"/>
</dbReference>
<feature type="domain" description="Glycoside hydrolase family 57 N-terminal" evidence="6">
    <location>
        <begin position="6"/>
        <end position="302"/>
    </location>
</feature>
<evidence type="ECO:0000256" key="1">
    <source>
        <dbReference type="ARBA" id="ARBA00006821"/>
    </source>
</evidence>
<dbReference type="AlphaFoldDB" id="I0IRI2"/>
<feature type="active site" description="Nucleophile" evidence="3">
    <location>
        <position position="187"/>
    </location>
</feature>
<dbReference type="PANTHER" id="PTHR41695:SF1">
    <property type="entry name" value="1,4-ALPHA-GLUCAN BRANCHING ENZYME TK1436"/>
    <property type="match status" value="1"/>
</dbReference>
<proteinExistence type="inferred from homology"/>
<dbReference type="InterPro" id="IPR015293">
    <property type="entry name" value="BE_C"/>
</dbReference>
<reference evidence="8 9" key="1">
    <citation type="journal article" date="2012" name="J. Bacteriol.">
        <title>Complete Genome Sequence of Leptospirillum ferrooxidans Strain C2-3, Isolated from a Fresh Volcanic Ash Deposit on the Island of Miyake, Japan.</title>
        <authorList>
            <person name="Fujimura R."/>
            <person name="Sato Y."/>
            <person name="Nishizawa T."/>
            <person name="Oshima K."/>
            <person name="Kim S.-W."/>
            <person name="Hattori M."/>
            <person name="Kamijo T."/>
            <person name="Ohta H."/>
        </authorList>
    </citation>
    <scope>NUCLEOTIDE SEQUENCE [LARGE SCALE GENOMIC DNA]</scope>
    <source>
        <strain evidence="8 9">C2-3</strain>
    </source>
</reference>
<dbReference type="KEGG" id="lfc:LFE_2208"/>
<dbReference type="GO" id="GO:0016787">
    <property type="term" value="F:hydrolase activity"/>
    <property type="evidence" value="ECO:0007669"/>
    <property type="project" value="UniProtKB-KW"/>
</dbReference>
<dbReference type="RefSeq" id="WP_014450364.1">
    <property type="nucleotide sequence ID" value="NC_017094.1"/>
</dbReference>
<dbReference type="GO" id="GO:0030979">
    <property type="term" value="P:alpha-glucan biosynthetic process"/>
    <property type="evidence" value="ECO:0007669"/>
    <property type="project" value="InterPro"/>
</dbReference>
<dbReference type="GO" id="GO:0005576">
    <property type="term" value="C:extracellular region"/>
    <property type="evidence" value="ECO:0007669"/>
    <property type="project" value="TreeGrafter"/>
</dbReference>
<accession>I0IRI2</accession>
<dbReference type="SUPFAM" id="SSF88713">
    <property type="entry name" value="Glycoside hydrolase/deacetylase"/>
    <property type="match status" value="1"/>
</dbReference>
<reference evidence="9" key="2">
    <citation type="submission" date="2012-03" db="EMBL/GenBank/DDBJ databases">
        <title>The complete genome sequence of the pioneer microbe on fresh volcanic deposit, Leptospirillum ferrooxidans strain C2-3.</title>
        <authorList>
            <person name="Fujimura R."/>
            <person name="Sato Y."/>
            <person name="Nishizawa T."/>
            <person name="Nanba K."/>
            <person name="Oshima K."/>
            <person name="Hattori M."/>
            <person name="Kamijo T."/>
            <person name="Ohta H."/>
        </authorList>
    </citation>
    <scope>NUCLEOTIDE SEQUENCE [LARGE SCALE GENOMIC DNA]</scope>
    <source>
        <strain evidence="9">C2-3</strain>
    </source>
</reference>
<evidence type="ECO:0000259" key="7">
    <source>
        <dbReference type="Pfam" id="PF09210"/>
    </source>
</evidence>
<evidence type="ECO:0000259" key="6">
    <source>
        <dbReference type="Pfam" id="PF03065"/>
    </source>
</evidence>
<name>I0IRI2_LEPFC</name>
<dbReference type="InterPro" id="IPR011330">
    <property type="entry name" value="Glyco_hydro/deAcase_b/a-brl"/>
</dbReference>
<sequence length="519" mass="59462">MTKLLLVLHAHLPYVRHPEHPVFLEENWFFEGMIETYLPLLMMMDRLTGDHIPWGMTMTLSPPLLSMMEDPLLTERFGARLHLLTELSDREADRTRGGEYAGVAAFYQHRFHTLNRFWKEDLGGQILSGFRRHIQTGQLEAITCCATHGFLPLLSTTPESVKAQIRVGVSTHERILGVKPRGIWLAECGYFTGVDKILSEEGLQFFLMDTHGLLYANPFPQGEVYAPIKTPAGVYAFGRDPESSHLVWSAENGYPGDPLYRDFYRDIGYDLPYDLVAPYLHTDGPRGMTGLKYHRITGKTDQKEVYDPRLAKEKAGDHARDFMRRKEEQSRRLSSLANWSPTVVCPFDAELFGHWWFEGVDFIEGLFREATGSVVMTTPTKLLSGDFWVSDAQPEPSSWGVNGYNEVWINQTNDWIWPYLSEASREMTQAVRLWGKDPAFADVLAQMGRELLLAQSSDWPFLLTTGTAVEYAQYRISEHLFRFKTLRSMLENANVDRSIVEEYRGKSPLFPDLNPWVFA</sequence>
<evidence type="ECO:0000313" key="9">
    <source>
        <dbReference type="Proteomes" id="UP000007382"/>
    </source>
</evidence>
<protein>
    <submittedName>
        <fullName evidence="8">Putative glycoside hydrolase, family 57</fullName>
    </submittedName>
</protein>
<dbReference type="Pfam" id="PF09210">
    <property type="entry name" value="BE_C"/>
    <property type="match status" value="1"/>
</dbReference>
<feature type="binding site" evidence="4">
    <location>
        <position position="399"/>
    </location>
    <ligand>
        <name>substrate</name>
    </ligand>
</feature>
<evidence type="ECO:0000256" key="5">
    <source>
        <dbReference type="RuleBase" id="RU361196"/>
    </source>
</evidence>
<dbReference type="STRING" id="1162668.LFE_2208"/>
<feature type="binding site" evidence="4">
    <location>
        <position position="458"/>
    </location>
    <ligand>
        <name>substrate</name>
    </ligand>
</feature>
<dbReference type="Proteomes" id="UP000007382">
    <property type="component" value="Chromosome"/>
</dbReference>
<feature type="binding site" evidence="4">
    <location>
        <position position="256"/>
    </location>
    <ligand>
        <name>substrate</name>
    </ligand>
</feature>
<dbReference type="PATRIC" id="fig|1162668.3.peg.2613"/>
<dbReference type="InterPro" id="IPR040042">
    <property type="entry name" value="Branching_enz_MT3115-like"/>
</dbReference>
<dbReference type="InterPro" id="IPR028995">
    <property type="entry name" value="Glyco_hydro_57/38_cen_sf"/>
</dbReference>
<dbReference type="CDD" id="cd10792">
    <property type="entry name" value="GH57N_AmyC_like"/>
    <property type="match status" value="1"/>
</dbReference>
<gene>
    <name evidence="8" type="ordered locus">LFE_2208</name>
</gene>
<dbReference type="EMBL" id="AP012342">
    <property type="protein sequence ID" value="BAM07881.1"/>
    <property type="molecule type" value="Genomic_DNA"/>
</dbReference>
<dbReference type="Pfam" id="PF03065">
    <property type="entry name" value="Glyco_hydro_57"/>
    <property type="match status" value="1"/>
</dbReference>
<dbReference type="SUPFAM" id="SSF88688">
    <property type="entry name" value="Families 57/38 glycoside transferase middle domain"/>
    <property type="match status" value="1"/>
</dbReference>
<keyword evidence="2 5" id="KW-0119">Carbohydrate metabolism</keyword>
<dbReference type="HOGENOM" id="CLU_008192_1_0_0"/>
<dbReference type="GO" id="GO:0003844">
    <property type="term" value="F:1,4-alpha-glucan branching enzyme activity"/>
    <property type="evidence" value="ECO:0007669"/>
    <property type="project" value="InterPro"/>
</dbReference>
<dbReference type="Gene3D" id="3.20.110.10">
    <property type="entry name" value="Glycoside hydrolase 38, N terminal domain"/>
    <property type="match status" value="1"/>
</dbReference>
<dbReference type="OrthoDB" id="9803279at2"/>
<evidence type="ECO:0000256" key="2">
    <source>
        <dbReference type="ARBA" id="ARBA00023277"/>
    </source>
</evidence>
<evidence type="ECO:0000256" key="4">
    <source>
        <dbReference type="PIRSR" id="PIRSR640042-2"/>
    </source>
</evidence>
<dbReference type="InterPro" id="IPR004300">
    <property type="entry name" value="Glyco_hydro_57_N"/>
</dbReference>
<feature type="domain" description="1,4-alpha-glucan branching enzyme C-terminal" evidence="7">
    <location>
        <begin position="420"/>
        <end position="518"/>
    </location>
</feature>
<feature type="active site" description="Proton donor" evidence="3">
    <location>
        <position position="348"/>
    </location>
</feature>
<organism evidence="8 9">
    <name type="scientific">Leptospirillum ferrooxidans (strain C2-3)</name>
    <dbReference type="NCBI Taxonomy" id="1162668"/>
    <lineage>
        <taxon>Bacteria</taxon>
        <taxon>Pseudomonadati</taxon>
        <taxon>Nitrospirota</taxon>
        <taxon>Nitrospiria</taxon>
        <taxon>Nitrospirales</taxon>
        <taxon>Nitrospiraceae</taxon>
        <taxon>Leptospirillum</taxon>
    </lineage>
</organism>
<keyword evidence="8" id="KW-0378">Hydrolase</keyword>
<dbReference type="InterPro" id="IPR027291">
    <property type="entry name" value="Glyco_hydro_38_N_sf"/>
</dbReference>
<dbReference type="eggNOG" id="COG1543">
    <property type="taxonomic scope" value="Bacteria"/>
</dbReference>